<proteinExistence type="inferred from homology"/>
<keyword evidence="4 9" id="KW-0812">Transmembrane</keyword>
<dbReference type="PANTHER" id="PTHR30203:SF20">
    <property type="entry name" value="MULTIDRUG RESISTANCE OUTER MEMBRANE PROTEIN MDTP-RELATED"/>
    <property type="match status" value="1"/>
</dbReference>
<evidence type="ECO:0000256" key="2">
    <source>
        <dbReference type="ARBA" id="ARBA00007613"/>
    </source>
</evidence>
<dbReference type="GO" id="GO:0005886">
    <property type="term" value="C:plasma membrane"/>
    <property type="evidence" value="ECO:0007669"/>
    <property type="project" value="UniProtKB-SubCell"/>
</dbReference>
<evidence type="ECO:0000256" key="8">
    <source>
        <dbReference type="ARBA" id="ARBA00023288"/>
    </source>
</evidence>
<keyword evidence="7 9" id="KW-0564">Palmitate</keyword>
<keyword evidence="3 9" id="KW-1134">Transmembrane beta strand</keyword>
<comment type="similarity">
    <text evidence="2 9">Belongs to the outer membrane factor (OMF) (TC 1.B.17) family.</text>
</comment>
<accession>A0A4R6R811</accession>
<evidence type="ECO:0000256" key="4">
    <source>
        <dbReference type="ARBA" id="ARBA00022692"/>
    </source>
</evidence>
<evidence type="ECO:0000256" key="3">
    <source>
        <dbReference type="ARBA" id="ARBA00022452"/>
    </source>
</evidence>
<evidence type="ECO:0000313" key="12">
    <source>
        <dbReference type="Proteomes" id="UP000294593"/>
    </source>
</evidence>
<reference evidence="11 12" key="1">
    <citation type="submission" date="2019-03" db="EMBL/GenBank/DDBJ databases">
        <title>Genomic Encyclopedia of Type Strains, Phase IV (KMG-IV): sequencing the most valuable type-strain genomes for metagenomic binning, comparative biology and taxonomic classification.</title>
        <authorList>
            <person name="Goeker M."/>
        </authorList>
    </citation>
    <scope>NUCLEOTIDE SEQUENCE [LARGE SCALE GENOMIC DNA]</scope>
    <source>
        <strain evidence="11 12">DSM 11901</strain>
    </source>
</reference>
<evidence type="ECO:0000256" key="9">
    <source>
        <dbReference type="RuleBase" id="RU362097"/>
    </source>
</evidence>
<dbReference type="InterPro" id="IPR003423">
    <property type="entry name" value="OMP_efflux"/>
</dbReference>
<feature type="region of interest" description="Disordered" evidence="10">
    <location>
        <begin position="469"/>
        <end position="511"/>
    </location>
</feature>
<comment type="subcellular location">
    <subcellularLocation>
        <location evidence="9">Cell membrane</location>
        <topology evidence="9">Lipid-anchor</topology>
    </subcellularLocation>
    <subcellularLocation>
        <location evidence="1">Membrane</location>
    </subcellularLocation>
</comment>
<name>A0A4R6R811_9BURK</name>
<evidence type="ECO:0000256" key="7">
    <source>
        <dbReference type="ARBA" id="ARBA00023139"/>
    </source>
</evidence>
<dbReference type="InterPro" id="IPR010131">
    <property type="entry name" value="MdtP/NodT-like"/>
</dbReference>
<gene>
    <name evidence="11" type="ORF">EV672_10623</name>
</gene>
<evidence type="ECO:0000256" key="10">
    <source>
        <dbReference type="SAM" id="MobiDB-lite"/>
    </source>
</evidence>
<protein>
    <submittedName>
        <fullName evidence="11">NodT family efflux transporter outer membrane factor (OMF) lipoprotein</fullName>
    </submittedName>
</protein>
<dbReference type="Gene3D" id="1.20.1600.10">
    <property type="entry name" value="Outer membrane efflux proteins (OEP)"/>
    <property type="match status" value="1"/>
</dbReference>
<evidence type="ECO:0000256" key="5">
    <source>
        <dbReference type="ARBA" id="ARBA00022729"/>
    </source>
</evidence>
<evidence type="ECO:0000256" key="6">
    <source>
        <dbReference type="ARBA" id="ARBA00023136"/>
    </source>
</evidence>
<dbReference type="RefSeq" id="WP_243738640.1">
    <property type="nucleotide sequence ID" value="NZ_SNXW01000006.1"/>
</dbReference>
<dbReference type="EMBL" id="SNXW01000006">
    <property type="protein sequence ID" value="TDP82069.1"/>
    <property type="molecule type" value="Genomic_DNA"/>
</dbReference>
<dbReference type="Pfam" id="PF02321">
    <property type="entry name" value="OEP"/>
    <property type="match status" value="2"/>
</dbReference>
<dbReference type="PROSITE" id="PS51257">
    <property type="entry name" value="PROKAR_LIPOPROTEIN"/>
    <property type="match status" value="1"/>
</dbReference>
<keyword evidence="8 9" id="KW-0449">Lipoprotein</keyword>
<organism evidence="11 12">
    <name type="scientific">Aquabacterium commune</name>
    <dbReference type="NCBI Taxonomy" id="70586"/>
    <lineage>
        <taxon>Bacteria</taxon>
        <taxon>Pseudomonadati</taxon>
        <taxon>Pseudomonadota</taxon>
        <taxon>Betaproteobacteria</taxon>
        <taxon>Burkholderiales</taxon>
        <taxon>Aquabacterium</taxon>
    </lineage>
</organism>
<feature type="signal peptide" evidence="9">
    <location>
        <begin position="1"/>
        <end position="19"/>
    </location>
</feature>
<dbReference type="Proteomes" id="UP000294593">
    <property type="component" value="Unassembled WGS sequence"/>
</dbReference>
<feature type="compositionally biased region" description="Low complexity" evidence="10">
    <location>
        <begin position="483"/>
        <end position="500"/>
    </location>
</feature>
<dbReference type="GO" id="GO:0015562">
    <property type="term" value="F:efflux transmembrane transporter activity"/>
    <property type="evidence" value="ECO:0007669"/>
    <property type="project" value="InterPro"/>
</dbReference>
<keyword evidence="12" id="KW-1185">Reference proteome</keyword>
<evidence type="ECO:0000313" key="11">
    <source>
        <dbReference type="EMBL" id="TDP82069.1"/>
    </source>
</evidence>
<comment type="caution">
    <text evidence="11">The sequence shown here is derived from an EMBL/GenBank/DDBJ whole genome shotgun (WGS) entry which is preliminary data.</text>
</comment>
<keyword evidence="6 9" id="KW-0472">Membrane</keyword>
<dbReference type="SUPFAM" id="SSF56954">
    <property type="entry name" value="Outer membrane efflux proteins (OEP)"/>
    <property type="match status" value="1"/>
</dbReference>
<feature type="chain" id="PRO_5020884507" evidence="9">
    <location>
        <begin position="20"/>
        <end position="511"/>
    </location>
</feature>
<dbReference type="AlphaFoldDB" id="A0A4R6R811"/>
<keyword evidence="5 9" id="KW-0732">Signal</keyword>
<evidence type="ECO:0000256" key="1">
    <source>
        <dbReference type="ARBA" id="ARBA00004370"/>
    </source>
</evidence>
<sequence>MQHARLLTLAALATLVSLAGCSTGQDIQPRLKALDTQALGVQAAEPAPVVRDLTPWWEAHGDARLSALVQQALAGNPNMQAAAARLQRAAAQERLTRGSDMPQLEASAELSRQRFTENGLVPPPVAGTVRNTGTLQLAGSWELDLFGKQRAEVQASIGQTRASEADAQAARVLLSSQVARSYVALGRLQAQADVLQRTLAQRDDVLKLIRQRVQAGLDTSVELRQGQGALPDARLQIEALNEQIMLTRHALAVLTGQAPNALDTLDVKLDAMQQPALPPAVPMDLLARRADVMAARWRVEVSRYDIKAARALFYPNIDLVGYAGYNAIGLDRLLKPGSWQWGLMPAIHLPLFDGDRRLANLQGRVAEEDVAVANYNQTVLQAVQETVDQLGSLQAIARQQAEQRSAQGHTEAAYALATERYRAGLGNYLNVLAAETAVLNQRRQAVDLQARTFDTQFSLVRALGGSLQPAAKAPTAGTPPPASIAATPASTSPSEAQAPSQTLPQKSGDPA</sequence>
<dbReference type="Gene3D" id="2.20.200.10">
    <property type="entry name" value="Outer membrane efflux proteins (OEP)"/>
    <property type="match status" value="1"/>
</dbReference>
<dbReference type="PANTHER" id="PTHR30203">
    <property type="entry name" value="OUTER MEMBRANE CATION EFFLUX PROTEIN"/>
    <property type="match status" value="1"/>
</dbReference>
<dbReference type="NCBIfam" id="TIGR01845">
    <property type="entry name" value="outer_NodT"/>
    <property type="match status" value="1"/>
</dbReference>